<proteinExistence type="predicted"/>
<dbReference type="Gramene" id="VVA30063">
    <property type="protein sequence ID" value="VVA30063"/>
    <property type="gene ID" value="Prudul26B029405"/>
</dbReference>
<name>A0A5E4FRI6_PRUDU</name>
<dbReference type="InParanoid" id="A0A5E4FRI6"/>
<feature type="chain" id="PRO_5023103088" evidence="2">
    <location>
        <begin position="18"/>
        <end position="146"/>
    </location>
</feature>
<dbReference type="Proteomes" id="UP000327085">
    <property type="component" value="Chromosome 5"/>
</dbReference>
<evidence type="ECO:0000256" key="2">
    <source>
        <dbReference type="SAM" id="SignalP"/>
    </source>
</evidence>
<accession>A0A5E4FRI6</accession>
<keyword evidence="2" id="KW-0732">Signal</keyword>
<evidence type="ECO:0000313" key="3">
    <source>
        <dbReference type="EMBL" id="VVA30063.1"/>
    </source>
</evidence>
<feature type="compositionally biased region" description="Basic and acidic residues" evidence="1">
    <location>
        <begin position="109"/>
        <end position="129"/>
    </location>
</feature>
<gene>
    <name evidence="3" type="ORF">ALMOND_2B029405</name>
</gene>
<protein>
    <submittedName>
        <fullName evidence="3">PREDICTED: LOC109949263</fullName>
    </submittedName>
</protein>
<evidence type="ECO:0000313" key="4">
    <source>
        <dbReference type="Proteomes" id="UP000327085"/>
    </source>
</evidence>
<organism evidence="3 4">
    <name type="scientific">Prunus dulcis</name>
    <name type="common">Almond</name>
    <name type="synonym">Amygdalus dulcis</name>
    <dbReference type="NCBI Taxonomy" id="3755"/>
    <lineage>
        <taxon>Eukaryota</taxon>
        <taxon>Viridiplantae</taxon>
        <taxon>Streptophyta</taxon>
        <taxon>Embryophyta</taxon>
        <taxon>Tracheophyta</taxon>
        <taxon>Spermatophyta</taxon>
        <taxon>Magnoliopsida</taxon>
        <taxon>eudicotyledons</taxon>
        <taxon>Gunneridae</taxon>
        <taxon>Pentapetalae</taxon>
        <taxon>rosids</taxon>
        <taxon>fabids</taxon>
        <taxon>Rosales</taxon>
        <taxon>Rosaceae</taxon>
        <taxon>Amygdaloideae</taxon>
        <taxon>Amygdaleae</taxon>
        <taxon>Prunus</taxon>
    </lineage>
</organism>
<feature type="region of interest" description="Disordered" evidence="1">
    <location>
        <begin position="92"/>
        <end position="132"/>
    </location>
</feature>
<feature type="signal peptide" evidence="2">
    <location>
        <begin position="1"/>
        <end position="17"/>
    </location>
</feature>
<evidence type="ECO:0000256" key="1">
    <source>
        <dbReference type="SAM" id="MobiDB-lite"/>
    </source>
</evidence>
<dbReference type="EMBL" id="CABIKO010000180">
    <property type="protein sequence ID" value="VVA30063.1"/>
    <property type="molecule type" value="Genomic_DNA"/>
</dbReference>
<sequence>MLVCCVIAGAVVWKSMTLWLELRLFCLVLLSYSQKREEEEKENKKTRHRPIRSPSPVCYFLPHDLIEENDNQSKNPAILEEYVVKRRVERKAAAAGGNGKSSSMASESSTKRSDEERRRKARPNHDHDVMVSSGLSDGIVFSCFSA</sequence>
<dbReference type="AlphaFoldDB" id="A0A5E4FRI6"/>
<reference evidence="4" key="1">
    <citation type="journal article" date="2020" name="Plant J.">
        <title>Transposons played a major role in the diversification between the closely related almond and peach genomes: results from the almond genome sequence.</title>
        <authorList>
            <person name="Alioto T."/>
            <person name="Alexiou K.G."/>
            <person name="Bardil A."/>
            <person name="Barteri F."/>
            <person name="Castanera R."/>
            <person name="Cruz F."/>
            <person name="Dhingra A."/>
            <person name="Duval H."/>
            <person name="Fernandez I Marti A."/>
            <person name="Frias L."/>
            <person name="Galan B."/>
            <person name="Garcia J.L."/>
            <person name="Howad W."/>
            <person name="Gomez-Garrido J."/>
            <person name="Gut M."/>
            <person name="Julca I."/>
            <person name="Morata J."/>
            <person name="Puigdomenech P."/>
            <person name="Ribeca P."/>
            <person name="Rubio Cabetas M.J."/>
            <person name="Vlasova A."/>
            <person name="Wirthensohn M."/>
            <person name="Garcia-Mas J."/>
            <person name="Gabaldon T."/>
            <person name="Casacuberta J.M."/>
            <person name="Arus P."/>
        </authorList>
    </citation>
    <scope>NUCLEOTIDE SEQUENCE [LARGE SCALE GENOMIC DNA]</scope>
    <source>
        <strain evidence="4">cv. Texas</strain>
    </source>
</reference>